<protein>
    <submittedName>
        <fullName evidence="1">Uncharacterized protein</fullName>
    </submittedName>
</protein>
<accession>A0A6G3QU71</accession>
<reference evidence="1" key="1">
    <citation type="submission" date="2020-01" db="EMBL/GenBank/DDBJ databases">
        <title>Insect and environment-associated Actinomycetes.</title>
        <authorList>
            <person name="Currrie C."/>
            <person name="Chevrette M."/>
            <person name="Carlson C."/>
            <person name="Stubbendieck R."/>
            <person name="Wendt-Pienkowski E."/>
        </authorList>
    </citation>
    <scope>NUCLEOTIDE SEQUENCE</scope>
    <source>
        <strain evidence="1">SID14436</strain>
    </source>
</reference>
<feature type="non-terminal residue" evidence="1">
    <location>
        <position position="57"/>
    </location>
</feature>
<comment type="caution">
    <text evidence="1">The sequence shown here is derived from an EMBL/GenBank/DDBJ whole genome shotgun (WGS) entry which is preliminary data.</text>
</comment>
<dbReference type="AlphaFoldDB" id="A0A6G3QU71"/>
<dbReference type="EMBL" id="JAAGMD010000332">
    <property type="protein sequence ID" value="NEA86730.1"/>
    <property type="molecule type" value="Genomic_DNA"/>
</dbReference>
<organism evidence="1">
    <name type="scientific">Streptomyces sp. SID14436</name>
    <dbReference type="NCBI Taxonomy" id="2706070"/>
    <lineage>
        <taxon>Bacteria</taxon>
        <taxon>Bacillati</taxon>
        <taxon>Actinomycetota</taxon>
        <taxon>Actinomycetes</taxon>
        <taxon>Kitasatosporales</taxon>
        <taxon>Streptomycetaceae</taxon>
        <taxon>Streptomyces</taxon>
    </lineage>
</organism>
<name>A0A6G3QU71_9ACTN</name>
<sequence>MRLVPTLRAALSAAVWTAAYSPDTPTALRLPARRLLDLHARVRTRVRTRTPDGARPG</sequence>
<gene>
    <name evidence="1" type="ORF">G3I53_11940</name>
</gene>
<proteinExistence type="predicted"/>
<evidence type="ECO:0000313" key="1">
    <source>
        <dbReference type="EMBL" id="NEA86730.1"/>
    </source>
</evidence>